<proteinExistence type="predicted"/>
<reference evidence="2" key="1">
    <citation type="journal article" date="2021" name="Vet Sci">
        <title>O-Serogroups and Pathovirotypes of Escherichia coli Isolated from Post-Weaning Piglets Showing Diarrhoea and/or Oedema in South Korea.</title>
        <authorList>
            <person name="Byun J.W."/>
            <person name="Moon B.Y."/>
            <person name="Do K.H."/>
            <person name="Lee K."/>
            <person name="Lee H.Y."/>
            <person name="Kim W.I."/>
            <person name="So B."/>
            <person name="Lee W.K."/>
        </authorList>
    </citation>
    <scope>NUCLEOTIDE SEQUENCE</scope>
    <source>
        <strain evidence="2">84/14</strain>
    </source>
</reference>
<reference evidence="2" key="2">
    <citation type="submission" date="2022-12" db="EMBL/GenBank/DDBJ databases">
        <authorList>
            <person name="Kardos G."/>
            <person name="Sarkozi R."/>
            <person name="Laczko L."/>
            <person name="Marton S."/>
            <person name="Makrai L."/>
            <person name="Banyai K."/>
            <person name="Fodor L."/>
        </authorList>
    </citation>
    <scope>NUCLEOTIDE SEQUENCE</scope>
    <source>
        <strain evidence="2">84/14</strain>
    </source>
</reference>
<dbReference type="Proteomes" id="UP001077788">
    <property type="component" value="Unassembled WGS sequence"/>
</dbReference>
<evidence type="ECO:0000313" key="3">
    <source>
        <dbReference type="Proteomes" id="UP001077788"/>
    </source>
</evidence>
<gene>
    <name evidence="2" type="ORF">OYG11_11195</name>
</gene>
<feature type="non-terminal residue" evidence="2">
    <location>
        <position position="1"/>
    </location>
</feature>
<dbReference type="RefSeq" id="WP_267991831.1">
    <property type="nucleotide sequence ID" value="NZ_JAPQFC010000101.1"/>
</dbReference>
<evidence type="ECO:0000313" key="2">
    <source>
        <dbReference type="EMBL" id="MCY6524767.1"/>
    </source>
</evidence>
<protein>
    <submittedName>
        <fullName evidence="2">Uncharacterized protein</fullName>
    </submittedName>
</protein>
<accession>A0A9Q4DJR3</accession>
<evidence type="ECO:0000256" key="1">
    <source>
        <dbReference type="SAM" id="MobiDB-lite"/>
    </source>
</evidence>
<name>A0A9Q4DJR3_ACTPL</name>
<feature type="region of interest" description="Disordered" evidence="1">
    <location>
        <begin position="43"/>
        <end position="64"/>
    </location>
</feature>
<comment type="caution">
    <text evidence="2">The sequence shown here is derived from an EMBL/GenBank/DDBJ whole genome shotgun (WGS) entry which is preliminary data.</text>
</comment>
<dbReference type="AlphaFoldDB" id="A0A9Q4DJR3"/>
<organism evidence="2 3">
    <name type="scientific">Actinobacillus pleuropneumoniae</name>
    <name type="common">Haemophilus pleuropneumoniae</name>
    <dbReference type="NCBI Taxonomy" id="715"/>
    <lineage>
        <taxon>Bacteria</taxon>
        <taxon>Pseudomonadati</taxon>
        <taxon>Pseudomonadota</taxon>
        <taxon>Gammaproteobacteria</taxon>
        <taxon>Pasteurellales</taxon>
        <taxon>Pasteurellaceae</taxon>
        <taxon>Actinobacillus</taxon>
    </lineage>
</organism>
<sequence>YESLEATILSLKEDLEESNKRNKELLQDLEKQENEALELRQQLEEGRTTEENMKKQYHEKEEQHQVEVNILKGNIEEKDKLL</sequence>
<dbReference type="EMBL" id="JAPQFC010000101">
    <property type="protein sequence ID" value="MCY6524767.1"/>
    <property type="molecule type" value="Genomic_DNA"/>
</dbReference>